<keyword evidence="1" id="KW-1133">Transmembrane helix</keyword>
<comment type="caution">
    <text evidence="3">The sequence shown here is derived from an EMBL/GenBank/DDBJ whole genome shotgun (WGS) entry which is preliminary data.</text>
</comment>
<dbReference type="Proteomes" id="UP000266234">
    <property type="component" value="Unassembled WGS sequence"/>
</dbReference>
<name>A0A395SBZ8_9HYPO</name>
<protein>
    <submittedName>
        <fullName evidence="3">Heterokaryon incompatibility</fullName>
    </submittedName>
</protein>
<reference evidence="3 4" key="1">
    <citation type="journal article" date="2018" name="PLoS Pathog.">
        <title>Evolution of structural diversity of trichothecenes, a family of toxins produced by plant pathogenic and entomopathogenic fungi.</title>
        <authorList>
            <person name="Proctor R.H."/>
            <person name="McCormick S.P."/>
            <person name="Kim H.S."/>
            <person name="Cardoza R.E."/>
            <person name="Stanley A.M."/>
            <person name="Lindo L."/>
            <person name="Kelly A."/>
            <person name="Brown D.W."/>
            <person name="Lee T."/>
            <person name="Vaughan M.M."/>
            <person name="Alexander N.J."/>
            <person name="Busman M."/>
            <person name="Gutierrez S."/>
        </authorList>
    </citation>
    <scope>NUCLEOTIDE SEQUENCE [LARGE SCALE GENOMIC DNA]</scope>
    <source>
        <strain evidence="3 4">NRRL 20695</strain>
    </source>
</reference>
<dbReference type="PANTHER" id="PTHR24148">
    <property type="entry name" value="ANKYRIN REPEAT DOMAIN-CONTAINING PROTEIN 39 HOMOLOG-RELATED"/>
    <property type="match status" value="1"/>
</dbReference>
<evidence type="ECO:0000313" key="4">
    <source>
        <dbReference type="Proteomes" id="UP000266234"/>
    </source>
</evidence>
<evidence type="ECO:0000313" key="3">
    <source>
        <dbReference type="EMBL" id="RGP69880.1"/>
    </source>
</evidence>
<dbReference type="PANTHER" id="PTHR24148:SF73">
    <property type="entry name" value="HET DOMAIN PROTEIN (AFU_ORTHOLOGUE AFUA_8G01020)"/>
    <property type="match status" value="1"/>
</dbReference>
<dbReference type="Pfam" id="PF06985">
    <property type="entry name" value="HET"/>
    <property type="match status" value="1"/>
</dbReference>
<evidence type="ECO:0000259" key="2">
    <source>
        <dbReference type="Pfam" id="PF06985"/>
    </source>
</evidence>
<gene>
    <name evidence="3" type="ORF">FLONG3_7635</name>
</gene>
<feature type="domain" description="Heterokaryon incompatibility" evidence="2">
    <location>
        <begin position="241"/>
        <end position="391"/>
    </location>
</feature>
<feature type="transmembrane region" description="Helical" evidence="1">
    <location>
        <begin position="104"/>
        <end position="126"/>
    </location>
</feature>
<organism evidence="3 4">
    <name type="scientific">Fusarium longipes</name>
    <dbReference type="NCBI Taxonomy" id="694270"/>
    <lineage>
        <taxon>Eukaryota</taxon>
        <taxon>Fungi</taxon>
        <taxon>Dikarya</taxon>
        <taxon>Ascomycota</taxon>
        <taxon>Pezizomycotina</taxon>
        <taxon>Sordariomycetes</taxon>
        <taxon>Hypocreomycetidae</taxon>
        <taxon>Hypocreales</taxon>
        <taxon>Nectriaceae</taxon>
        <taxon>Fusarium</taxon>
    </lineage>
</organism>
<evidence type="ECO:0000256" key="1">
    <source>
        <dbReference type="SAM" id="Phobius"/>
    </source>
</evidence>
<accession>A0A395SBZ8</accession>
<dbReference type="InterPro" id="IPR052895">
    <property type="entry name" value="HetReg/Transcr_Mod"/>
</dbReference>
<keyword evidence="1" id="KW-0812">Transmembrane</keyword>
<feature type="transmembrane region" description="Helical" evidence="1">
    <location>
        <begin position="73"/>
        <end position="92"/>
    </location>
</feature>
<feature type="transmembrane region" description="Helical" evidence="1">
    <location>
        <begin position="132"/>
        <end position="155"/>
    </location>
</feature>
<dbReference type="STRING" id="694270.A0A395SBZ8"/>
<dbReference type="EMBL" id="PXOG01000178">
    <property type="protein sequence ID" value="RGP69880.1"/>
    <property type="molecule type" value="Genomic_DNA"/>
</dbReference>
<dbReference type="AlphaFoldDB" id="A0A395SBZ8"/>
<dbReference type="OrthoDB" id="2157530at2759"/>
<keyword evidence="1" id="KW-0472">Membrane</keyword>
<sequence>MDSLTNVRWKLLLPVVWAIVSDYICSDGLLAKIILFPIFMPLSSASIAGNLFYKATAGYIDILYIAYDTEYNASLLLVATYIGTLLAPRLVTSSLYLTRQIVGFIFNSLTAIAMLSLFIGMLWRYFPASFRRAAIALDAVTNWPFIGLSAVLYFAFVAKTSLCQYTVVAVASANAVIWSWAVSCLGRFVDLPRLEAFTYASSDFSFDPATEIRLLKIHRKFPFLQLSAELISCPLLSAPPYHAISYVWNHGPQDMRSMVLNGKLFRVRGNVHDILVRCSSFSGPQLIWIDTICIDQNSVPEKNLQVRAMQDIYAKAAHVLICLGGTSWNLLYSLVIELQTVGNMCGDDFLNAYVAGFRLRIGNELFLRARVNSLVDLMRHSWFSRAWVVQEAVVASCATFFYGGHSLPWTELHNWQKTLCKGGVFSTLVMLATNPPEVVAPGLSGCLGFLSLSFLVGYQLEYSIFGPRHLAHVLRLFGEKMATDPLDKVFALIGISEESDDMRLKSLIDYDRPYQEVLLDLSNYLLDTGQALAALDLGGLRQGDRSSGLPSWAVDWCTARVVASLNPIFSPSEIRYHASGNRPSRARRGSSRREMVVGGQHVDQIARLAPLPIGLSSSRPFELLTKNYPGQALSLARQHVQDPYPHLMSGQSLEEAVWRTLLGDKTHSARPAPASCGYSIRTLTELMRTLGEHVGMENLLSGTSQEILSGLGVTYEQQQEAKRAHRDLQDIDFLFDIGQGVSTFIFCVTEKGYIGMVPHISEVGDEICLVYGVDVPCVLRRVSAKDGRRETKKYQLVGDAYIHGIMDGEALPYGEDGDIILI</sequence>
<keyword evidence="4" id="KW-1185">Reference proteome</keyword>
<proteinExistence type="predicted"/>
<dbReference type="InterPro" id="IPR010730">
    <property type="entry name" value="HET"/>
</dbReference>
<feature type="transmembrane region" description="Helical" evidence="1">
    <location>
        <begin position="162"/>
        <end position="181"/>
    </location>
</feature>
<dbReference type="Pfam" id="PF26639">
    <property type="entry name" value="Het-6_barrel"/>
    <property type="match status" value="1"/>
</dbReference>